<evidence type="ECO:0000313" key="1">
    <source>
        <dbReference type="EMBL" id="CDZ77295.1"/>
    </source>
</evidence>
<keyword evidence="2" id="KW-1185">Reference proteome</keyword>
<reference evidence="1 2" key="1">
    <citation type="submission" date="2014-06" db="EMBL/GenBank/DDBJ databases">
        <authorList>
            <person name="Urmite Genomes Urmite Genomes"/>
        </authorList>
    </citation>
    <scope>NUCLEOTIDE SEQUENCE [LARGE SCALE GENOMIC DNA]</scope>
</reference>
<dbReference type="STRING" id="1034943.BN59_01578"/>
<protein>
    <submittedName>
        <fullName evidence="1">Uncharacterized protein</fullName>
    </submittedName>
</protein>
<sequence>MDRRSHCNERLRSIVLAITQLLLINLKASLLLNFDLIVLPNNLPQAILDGLKTPKTLDKVLDAKYDEYSNFYVQKTH</sequence>
<accession>A0A078KS55</accession>
<proteinExistence type="predicted"/>
<gene>
    <name evidence="1" type="ORF">BN59_01578</name>
</gene>
<dbReference type="Proteomes" id="UP000044071">
    <property type="component" value="Unassembled WGS sequence"/>
</dbReference>
<dbReference type="AlphaFoldDB" id="A0A078KS55"/>
<organism evidence="1 2">
    <name type="scientific">Legionella massiliensis</name>
    <dbReference type="NCBI Taxonomy" id="1034943"/>
    <lineage>
        <taxon>Bacteria</taxon>
        <taxon>Pseudomonadati</taxon>
        <taxon>Pseudomonadota</taxon>
        <taxon>Gammaproteobacteria</taxon>
        <taxon>Legionellales</taxon>
        <taxon>Legionellaceae</taxon>
        <taxon>Legionella</taxon>
    </lineage>
</organism>
<dbReference type="EMBL" id="CCSB01000002">
    <property type="protein sequence ID" value="CDZ77295.1"/>
    <property type="molecule type" value="Genomic_DNA"/>
</dbReference>
<evidence type="ECO:0000313" key="2">
    <source>
        <dbReference type="Proteomes" id="UP000044071"/>
    </source>
</evidence>
<name>A0A078KS55_9GAMM</name>